<sequence length="33" mass="3698">MRTNVQPKTGSDLGGFCDVLELTSRGLQFRSKR</sequence>
<reference evidence="1" key="1">
    <citation type="submission" date="2014-11" db="EMBL/GenBank/DDBJ databases">
        <authorList>
            <person name="Amaro Gonzalez C."/>
        </authorList>
    </citation>
    <scope>NUCLEOTIDE SEQUENCE</scope>
</reference>
<protein>
    <submittedName>
        <fullName evidence="1">Uncharacterized protein</fullName>
    </submittedName>
</protein>
<proteinExistence type="predicted"/>
<dbReference type="EMBL" id="GBXM01070600">
    <property type="protein sequence ID" value="JAH37977.1"/>
    <property type="molecule type" value="Transcribed_RNA"/>
</dbReference>
<evidence type="ECO:0000313" key="1">
    <source>
        <dbReference type="EMBL" id="JAH37977.1"/>
    </source>
</evidence>
<accession>A0A0E9S9T1</accession>
<name>A0A0E9S9T1_ANGAN</name>
<dbReference type="AlphaFoldDB" id="A0A0E9S9T1"/>
<organism evidence="1">
    <name type="scientific">Anguilla anguilla</name>
    <name type="common">European freshwater eel</name>
    <name type="synonym">Muraena anguilla</name>
    <dbReference type="NCBI Taxonomy" id="7936"/>
    <lineage>
        <taxon>Eukaryota</taxon>
        <taxon>Metazoa</taxon>
        <taxon>Chordata</taxon>
        <taxon>Craniata</taxon>
        <taxon>Vertebrata</taxon>
        <taxon>Euteleostomi</taxon>
        <taxon>Actinopterygii</taxon>
        <taxon>Neopterygii</taxon>
        <taxon>Teleostei</taxon>
        <taxon>Anguilliformes</taxon>
        <taxon>Anguillidae</taxon>
        <taxon>Anguilla</taxon>
    </lineage>
</organism>
<reference evidence="1" key="2">
    <citation type="journal article" date="2015" name="Fish Shellfish Immunol.">
        <title>Early steps in the European eel (Anguilla anguilla)-Vibrio vulnificus interaction in the gills: Role of the RtxA13 toxin.</title>
        <authorList>
            <person name="Callol A."/>
            <person name="Pajuelo D."/>
            <person name="Ebbesson L."/>
            <person name="Teles M."/>
            <person name="MacKenzie S."/>
            <person name="Amaro C."/>
        </authorList>
    </citation>
    <scope>NUCLEOTIDE SEQUENCE</scope>
</reference>